<proteinExistence type="predicted"/>
<comment type="caution">
    <text evidence="2">The sequence shown here is derived from an EMBL/GenBank/DDBJ whole genome shotgun (WGS) entry which is preliminary data.</text>
</comment>
<dbReference type="EMBL" id="QNUF01000013">
    <property type="protein sequence ID" value="REC74912.1"/>
    <property type="molecule type" value="Genomic_DNA"/>
</dbReference>
<feature type="transmembrane region" description="Helical" evidence="1">
    <location>
        <begin position="34"/>
        <end position="53"/>
    </location>
</feature>
<reference evidence="2 3" key="1">
    <citation type="journal article" date="2010" name="Syst. Appl. Microbiol.">
        <title>Four new species of Chryseobacterium from the rhizosphere of coastal sand dune plants, Chryseobacterium elymi sp. nov., Chryseobacterium hagamense sp. nov., Chryseobacterium lathyri sp. nov. and Chryseobacterium rhizosphaerae sp. nov.</title>
        <authorList>
            <person name="Cho S.H."/>
            <person name="Lee K.S."/>
            <person name="Shin D.S."/>
            <person name="Han J.H."/>
            <person name="Park K.S."/>
            <person name="Lee C.H."/>
            <person name="Park K.H."/>
            <person name="Kim S.B."/>
        </authorList>
    </citation>
    <scope>NUCLEOTIDE SEQUENCE [LARGE SCALE GENOMIC DNA]</scope>
    <source>
        <strain evidence="2 3">KCTC 22548</strain>
    </source>
</reference>
<sequence length="296" mass="35259">MGKYNMQIIPKIIFSLITRIFLCLVLLFSEPVSWQFRFLCVIIFCIPWIRFFINDSDRKNIDQSIYYKLLSLTTPILYIFIVWKIFELYHFSLMTQLVLFSLPVIAGLFIESKDKDLSSNTQHILQTMSFYSILFFLAVNASFDFSKPLSKGYLITDKAIYIEEKMDSDGYSEITNYQFKTIPKEKMNPVPFWKQISAAEHADIYPKADRYNPSKVFLNIQNKKYEILARKFKIIRDKNNDGYLRLYYLKEYTKPDVINVSRKTYNQFGKGDYLDIETYSGLFGLEWTYNHWKHNH</sequence>
<feature type="transmembrane region" description="Helical" evidence="1">
    <location>
        <begin position="65"/>
        <end position="83"/>
    </location>
</feature>
<gene>
    <name evidence="2" type="ORF">DRF57_12850</name>
</gene>
<name>A0ABX9ILE9_9FLAO</name>
<evidence type="ECO:0000313" key="2">
    <source>
        <dbReference type="EMBL" id="REC74912.1"/>
    </source>
</evidence>
<keyword evidence="3" id="KW-1185">Reference proteome</keyword>
<accession>A0ABX9ILE9</accession>
<organism evidence="2 3">
    <name type="scientific">Chryseobacterium rhizosphaerae</name>
    <dbReference type="NCBI Taxonomy" id="395937"/>
    <lineage>
        <taxon>Bacteria</taxon>
        <taxon>Pseudomonadati</taxon>
        <taxon>Bacteroidota</taxon>
        <taxon>Flavobacteriia</taxon>
        <taxon>Flavobacteriales</taxon>
        <taxon>Weeksellaceae</taxon>
        <taxon>Chryseobacterium group</taxon>
        <taxon>Chryseobacterium</taxon>
    </lineage>
</organism>
<evidence type="ECO:0000256" key="1">
    <source>
        <dbReference type="SAM" id="Phobius"/>
    </source>
</evidence>
<protein>
    <submittedName>
        <fullName evidence="2">Uncharacterized protein</fullName>
    </submittedName>
</protein>
<dbReference type="Proteomes" id="UP000256491">
    <property type="component" value="Unassembled WGS sequence"/>
</dbReference>
<evidence type="ECO:0000313" key="3">
    <source>
        <dbReference type="Proteomes" id="UP000256491"/>
    </source>
</evidence>
<feature type="transmembrane region" description="Helical" evidence="1">
    <location>
        <begin position="89"/>
        <end position="111"/>
    </location>
</feature>
<keyword evidence="1" id="KW-0812">Transmembrane</keyword>
<keyword evidence="1" id="KW-1133">Transmembrane helix</keyword>
<keyword evidence="1" id="KW-0472">Membrane</keyword>
<feature type="transmembrane region" description="Helical" evidence="1">
    <location>
        <begin position="123"/>
        <end position="143"/>
    </location>
</feature>
<feature type="transmembrane region" description="Helical" evidence="1">
    <location>
        <begin position="12"/>
        <end position="28"/>
    </location>
</feature>